<evidence type="ECO:0000256" key="1">
    <source>
        <dbReference type="ARBA" id="ARBA00004370"/>
    </source>
</evidence>
<dbReference type="InterPro" id="IPR008816">
    <property type="entry name" value="Gly_zipper_2TM_dom"/>
</dbReference>
<feature type="compositionally biased region" description="Basic and acidic residues" evidence="3">
    <location>
        <begin position="1"/>
        <end position="11"/>
    </location>
</feature>
<comment type="caution">
    <text evidence="5">The sequence shown here is derived from an EMBL/GenBank/DDBJ whole genome shotgun (WGS) entry which is preliminary data.</text>
</comment>
<evidence type="ECO:0000313" key="6">
    <source>
        <dbReference type="Proteomes" id="UP000249739"/>
    </source>
</evidence>
<evidence type="ECO:0000259" key="4">
    <source>
        <dbReference type="Pfam" id="PF05433"/>
    </source>
</evidence>
<dbReference type="EMBL" id="QFOT01000080">
    <property type="protein sequence ID" value="PZP55240.1"/>
    <property type="molecule type" value="Genomic_DNA"/>
</dbReference>
<evidence type="ECO:0000256" key="3">
    <source>
        <dbReference type="SAM" id="MobiDB-lite"/>
    </source>
</evidence>
<evidence type="ECO:0000313" key="5">
    <source>
        <dbReference type="EMBL" id="PZP55240.1"/>
    </source>
</evidence>
<dbReference type="Pfam" id="PF05433">
    <property type="entry name" value="Rick_17kDa_Anti"/>
    <property type="match status" value="1"/>
</dbReference>
<dbReference type="Proteomes" id="UP000249739">
    <property type="component" value="Unassembled WGS sequence"/>
</dbReference>
<feature type="compositionally biased region" description="Low complexity" evidence="3">
    <location>
        <begin position="25"/>
        <end position="35"/>
    </location>
</feature>
<name>A0A2W5FN24_9BACT</name>
<comment type="subcellular location">
    <subcellularLocation>
        <location evidence="1">Membrane</location>
    </subcellularLocation>
</comment>
<sequence>MTPDKKVEKVAVKKTTNEQISWNGQNQQPQPQPQQVKKCDDGNIVGAAIGAAGGGLVGNQFGKGKGNDLATIGGIIVGGTAGHQMIPTRGVLCR</sequence>
<gene>
    <name evidence="5" type="ORF">DI586_07490</name>
</gene>
<dbReference type="PANTHER" id="PTHR35603:SF2">
    <property type="entry name" value="OUTER MEMBRANE LIPOPROTEIN"/>
    <property type="match status" value="1"/>
</dbReference>
<dbReference type="GO" id="GO:0019867">
    <property type="term" value="C:outer membrane"/>
    <property type="evidence" value="ECO:0007669"/>
    <property type="project" value="InterPro"/>
</dbReference>
<dbReference type="InterPro" id="IPR051407">
    <property type="entry name" value="Bact_OM_lipoprot/Surf_antigen"/>
</dbReference>
<reference evidence="5 6" key="1">
    <citation type="submission" date="2017-08" db="EMBL/GenBank/DDBJ databases">
        <title>Infants hospitalized years apart are colonized by the same room-sourced microbial strains.</title>
        <authorList>
            <person name="Brooks B."/>
            <person name="Olm M.R."/>
            <person name="Firek B.A."/>
            <person name="Baker R."/>
            <person name="Thomas B.C."/>
            <person name="Morowitz M.J."/>
            <person name="Banfield J.F."/>
        </authorList>
    </citation>
    <scope>NUCLEOTIDE SEQUENCE [LARGE SCALE GENOMIC DNA]</scope>
    <source>
        <strain evidence="5">S2_006_000_R2_64</strain>
    </source>
</reference>
<organism evidence="5 6">
    <name type="scientific">Micavibrio aeruginosavorus</name>
    <dbReference type="NCBI Taxonomy" id="349221"/>
    <lineage>
        <taxon>Bacteria</taxon>
        <taxon>Pseudomonadati</taxon>
        <taxon>Bdellovibrionota</taxon>
        <taxon>Bdellovibrionia</taxon>
        <taxon>Bdellovibrionales</taxon>
        <taxon>Pseudobdellovibrionaceae</taxon>
        <taxon>Micavibrio</taxon>
    </lineage>
</organism>
<dbReference type="AlphaFoldDB" id="A0A2W5FN24"/>
<keyword evidence="2" id="KW-0472">Membrane</keyword>
<feature type="domain" description="Glycine zipper 2TM" evidence="4">
    <location>
        <begin position="46"/>
        <end position="85"/>
    </location>
</feature>
<proteinExistence type="predicted"/>
<feature type="region of interest" description="Disordered" evidence="3">
    <location>
        <begin position="1"/>
        <end position="38"/>
    </location>
</feature>
<protein>
    <recommendedName>
        <fullName evidence="4">Glycine zipper 2TM domain-containing protein</fullName>
    </recommendedName>
</protein>
<evidence type="ECO:0000256" key="2">
    <source>
        <dbReference type="ARBA" id="ARBA00023136"/>
    </source>
</evidence>
<accession>A0A2W5FN24</accession>
<dbReference type="PANTHER" id="PTHR35603">
    <property type="match status" value="1"/>
</dbReference>